<dbReference type="GO" id="GO:0005886">
    <property type="term" value="C:plasma membrane"/>
    <property type="evidence" value="ECO:0007669"/>
    <property type="project" value="UniProtKB-SubCell"/>
</dbReference>
<protein>
    <submittedName>
        <fullName evidence="9">ABC transporter permease</fullName>
    </submittedName>
</protein>
<feature type="domain" description="MacB-like periplasmic core" evidence="8">
    <location>
        <begin position="22"/>
        <end position="250"/>
    </location>
</feature>
<comment type="subcellular location">
    <subcellularLocation>
        <location evidence="1">Cell membrane</location>
        <topology evidence="1">Multi-pass membrane protein</topology>
    </subcellularLocation>
</comment>
<evidence type="ECO:0000256" key="1">
    <source>
        <dbReference type="ARBA" id="ARBA00004651"/>
    </source>
</evidence>
<dbReference type="Proteomes" id="UP000824028">
    <property type="component" value="Unassembled WGS sequence"/>
</dbReference>
<dbReference type="AlphaFoldDB" id="A0A9D2E7I1"/>
<keyword evidence="4 6" id="KW-1133">Transmembrane helix</keyword>
<evidence type="ECO:0000256" key="4">
    <source>
        <dbReference type="ARBA" id="ARBA00022989"/>
    </source>
</evidence>
<feature type="domain" description="ABC3 transporter permease C-terminal" evidence="7">
    <location>
        <begin position="299"/>
        <end position="430"/>
    </location>
</feature>
<evidence type="ECO:0000259" key="7">
    <source>
        <dbReference type="Pfam" id="PF02687"/>
    </source>
</evidence>
<dbReference type="Pfam" id="PF12704">
    <property type="entry name" value="MacB_PCD"/>
    <property type="match status" value="1"/>
</dbReference>
<dbReference type="Pfam" id="PF02687">
    <property type="entry name" value="FtsX"/>
    <property type="match status" value="1"/>
</dbReference>
<feature type="transmembrane region" description="Helical" evidence="6">
    <location>
        <begin position="21"/>
        <end position="43"/>
    </location>
</feature>
<evidence type="ECO:0000256" key="3">
    <source>
        <dbReference type="ARBA" id="ARBA00022692"/>
    </source>
</evidence>
<keyword evidence="2" id="KW-1003">Cell membrane</keyword>
<dbReference type="PANTHER" id="PTHR30572">
    <property type="entry name" value="MEMBRANE COMPONENT OF TRANSPORTER-RELATED"/>
    <property type="match status" value="1"/>
</dbReference>
<reference evidence="9" key="1">
    <citation type="journal article" date="2021" name="PeerJ">
        <title>Extensive microbial diversity within the chicken gut microbiome revealed by metagenomics and culture.</title>
        <authorList>
            <person name="Gilroy R."/>
            <person name="Ravi A."/>
            <person name="Getino M."/>
            <person name="Pursley I."/>
            <person name="Horton D.L."/>
            <person name="Alikhan N.F."/>
            <person name="Baker D."/>
            <person name="Gharbi K."/>
            <person name="Hall N."/>
            <person name="Watson M."/>
            <person name="Adriaenssens E.M."/>
            <person name="Foster-Nyarko E."/>
            <person name="Jarju S."/>
            <person name="Secka A."/>
            <person name="Antonio M."/>
            <person name="Oren A."/>
            <person name="Chaudhuri R.R."/>
            <person name="La Ragione R."/>
            <person name="Hildebrand F."/>
            <person name="Pallen M.J."/>
        </authorList>
    </citation>
    <scope>NUCLEOTIDE SEQUENCE</scope>
    <source>
        <strain evidence="9">ChiHjej9B8-1298</strain>
    </source>
</reference>
<sequence>MLKTYFKQALALFRQNCLFSTLYIAGTGLAIAMTVVMALVYYVKLAPVYPEENRANILYLTSASFHSDEKKSTLQAGLSYQALQDWVYPLKNVVAVSAQLGNDMEEGGYIQPADRSGDFRPAVKLVDPAFFRIYPLRFLEGHPFTEADLESGIREAVISDDLARRLFGTVEGVVGRSFSLDYVNCRVCGVVRGASYLTSQSYAQVYLPYSTAPNYRKALAAYFPYCGGFSVTFLVKDGAQADALRAEIADVTRRLNLQNKEQWQMELWKQPTSHWLSVFQSYPSDASFNPWKTVAYLVVVVLVLLLVPALNLSGLIASRMESRLAEMGVRKSFGAGRRVLLSQVMWENFFLTLAGGLLGLILAWTTVYLSREWIFTLLNDWMVEAPQDANVYVSGEMLFAPAVFVIAFLLCLALNLLSALLPAWMSLRKPIVYSLYEKR</sequence>
<name>A0A9D2E7I1_9BACE</name>
<evidence type="ECO:0000313" key="10">
    <source>
        <dbReference type="Proteomes" id="UP000824028"/>
    </source>
</evidence>
<comment type="caution">
    <text evidence="9">The sequence shown here is derived from an EMBL/GenBank/DDBJ whole genome shotgun (WGS) entry which is preliminary data.</text>
</comment>
<dbReference type="EMBL" id="DXBX01000011">
    <property type="protein sequence ID" value="HIZ32200.1"/>
    <property type="molecule type" value="Genomic_DNA"/>
</dbReference>
<keyword evidence="5 6" id="KW-0472">Membrane</keyword>
<gene>
    <name evidence="9" type="ORF">H9814_01445</name>
</gene>
<dbReference type="GO" id="GO:0022857">
    <property type="term" value="F:transmembrane transporter activity"/>
    <property type="evidence" value="ECO:0007669"/>
    <property type="project" value="TreeGrafter"/>
</dbReference>
<feature type="transmembrane region" description="Helical" evidence="6">
    <location>
        <begin position="398"/>
        <end position="421"/>
    </location>
</feature>
<keyword evidence="3 6" id="KW-0812">Transmembrane</keyword>
<proteinExistence type="predicted"/>
<evidence type="ECO:0000256" key="5">
    <source>
        <dbReference type="ARBA" id="ARBA00023136"/>
    </source>
</evidence>
<evidence type="ECO:0000256" key="6">
    <source>
        <dbReference type="SAM" id="Phobius"/>
    </source>
</evidence>
<evidence type="ECO:0000259" key="8">
    <source>
        <dbReference type="Pfam" id="PF12704"/>
    </source>
</evidence>
<evidence type="ECO:0000313" key="9">
    <source>
        <dbReference type="EMBL" id="HIZ32200.1"/>
    </source>
</evidence>
<dbReference type="InterPro" id="IPR003838">
    <property type="entry name" value="ABC3_permease_C"/>
</dbReference>
<feature type="transmembrane region" description="Helical" evidence="6">
    <location>
        <begin position="294"/>
        <end position="318"/>
    </location>
</feature>
<dbReference type="PANTHER" id="PTHR30572:SF18">
    <property type="entry name" value="ABC-TYPE MACROLIDE FAMILY EXPORT SYSTEM PERMEASE COMPONENT 2"/>
    <property type="match status" value="1"/>
</dbReference>
<dbReference type="InterPro" id="IPR025857">
    <property type="entry name" value="MacB_PCD"/>
</dbReference>
<reference evidence="9" key="2">
    <citation type="submission" date="2021-04" db="EMBL/GenBank/DDBJ databases">
        <authorList>
            <person name="Gilroy R."/>
        </authorList>
    </citation>
    <scope>NUCLEOTIDE SEQUENCE</scope>
    <source>
        <strain evidence="9">ChiHjej9B8-1298</strain>
    </source>
</reference>
<accession>A0A9D2E7I1</accession>
<organism evidence="9 10">
    <name type="scientific">Candidatus Bacteroides merdigallinarum</name>
    <dbReference type="NCBI Taxonomy" id="2838473"/>
    <lineage>
        <taxon>Bacteria</taxon>
        <taxon>Pseudomonadati</taxon>
        <taxon>Bacteroidota</taxon>
        <taxon>Bacteroidia</taxon>
        <taxon>Bacteroidales</taxon>
        <taxon>Bacteroidaceae</taxon>
        <taxon>Bacteroides</taxon>
    </lineage>
</organism>
<feature type="transmembrane region" description="Helical" evidence="6">
    <location>
        <begin position="339"/>
        <end position="364"/>
    </location>
</feature>
<evidence type="ECO:0000256" key="2">
    <source>
        <dbReference type="ARBA" id="ARBA00022475"/>
    </source>
</evidence>
<dbReference type="InterPro" id="IPR050250">
    <property type="entry name" value="Macrolide_Exporter_MacB"/>
</dbReference>